<dbReference type="Proteomes" id="UP000617340">
    <property type="component" value="Unassembled WGS sequence"/>
</dbReference>
<proteinExistence type="predicted"/>
<comment type="caution">
    <text evidence="2">The sequence shown here is derived from an EMBL/GenBank/DDBJ whole genome shotgun (WGS) entry which is preliminary data.</text>
</comment>
<gene>
    <name evidence="2" type="ORF">HZH68_001632</name>
</gene>
<protein>
    <submittedName>
        <fullName evidence="2">Uncharacterized protein</fullName>
    </submittedName>
</protein>
<keyword evidence="3" id="KW-1185">Reference proteome</keyword>
<feature type="region of interest" description="Disordered" evidence="1">
    <location>
        <begin position="1"/>
        <end position="20"/>
    </location>
</feature>
<dbReference type="AlphaFoldDB" id="A0A834NW05"/>
<name>A0A834NW05_VESGE</name>
<accession>A0A834NW05</accession>
<evidence type="ECO:0000313" key="3">
    <source>
        <dbReference type="Proteomes" id="UP000617340"/>
    </source>
</evidence>
<dbReference type="EMBL" id="JACSDZ010000001">
    <property type="protein sequence ID" value="KAF7418979.1"/>
    <property type="molecule type" value="Genomic_DNA"/>
</dbReference>
<feature type="compositionally biased region" description="Acidic residues" evidence="1">
    <location>
        <begin position="76"/>
        <end position="91"/>
    </location>
</feature>
<feature type="region of interest" description="Disordered" evidence="1">
    <location>
        <begin position="64"/>
        <end position="97"/>
    </location>
</feature>
<evidence type="ECO:0000313" key="2">
    <source>
        <dbReference type="EMBL" id="KAF7418979.1"/>
    </source>
</evidence>
<evidence type="ECO:0000256" key="1">
    <source>
        <dbReference type="SAM" id="MobiDB-lite"/>
    </source>
</evidence>
<reference evidence="2" key="1">
    <citation type="journal article" date="2020" name="G3 (Bethesda)">
        <title>High-Quality Assemblies for Three Invasive Social Wasps from the &lt;i&gt;Vespula&lt;/i&gt; Genus.</title>
        <authorList>
            <person name="Harrop T.W.R."/>
            <person name="Guhlin J."/>
            <person name="McLaughlin G.M."/>
            <person name="Permina E."/>
            <person name="Stockwell P."/>
            <person name="Gilligan J."/>
            <person name="Le Lec M.F."/>
            <person name="Gruber M.A.M."/>
            <person name="Quinn O."/>
            <person name="Lovegrove M."/>
            <person name="Duncan E.J."/>
            <person name="Remnant E.J."/>
            <person name="Van Eeckhoven J."/>
            <person name="Graham B."/>
            <person name="Knapp R.A."/>
            <person name="Langford K.W."/>
            <person name="Kronenberg Z."/>
            <person name="Press M.O."/>
            <person name="Eacker S.M."/>
            <person name="Wilson-Rankin E.E."/>
            <person name="Purcell J."/>
            <person name="Lester P.J."/>
            <person name="Dearden P.K."/>
        </authorList>
    </citation>
    <scope>NUCLEOTIDE SEQUENCE</scope>
    <source>
        <strain evidence="2">Linc-1</strain>
    </source>
</reference>
<organism evidence="2 3">
    <name type="scientific">Vespula germanica</name>
    <name type="common">German yellow jacket</name>
    <name type="synonym">Paravespula germanica</name>
    <dbReference type="NCBI Taxonomy" id="30212"/>
    <lineage>
        <taxon>Eukaryota</taxon>
        <taxon>Metazoa</taxon>
        <taxon>Ecdysozoa</taxon>
        <taxon>Arthropoda</taxon>
        <taxon>Hexapoda</taxon>
        <taxon>Insecta</taxon>
        <taxon>Pterygota</taxon>
        <taxon>Neoptera</taxon>
        <taxon>Endopterygota</taxon>
        <taxon>Hymenoptera</taxon>
        <taxon>Apocrita</taxon>
        <taxon>Aculeata</taxon>
        <taxon>Vespoidea</taxon>
        <taxon>Vespidae</taxon>
        <taxon>Vespinae</taxon>
        <taxon>Vespula</taxon>
    </lineage>
</organism>
<sequence length="97" mass="11021">MCMPIGPTGHGEKPLRGGSSRYYHWNPATNREESECNEEHWETTLLARKIIGGIPAARSLRKIKSKHLKVPHAPQDDDDDDDDDDKDDKDDKDDQLP</sequence>